<evidence type="ECO:0000256" key="9">
    <source>
        <dbReference type="RuleBase" id="RU003357"/>
    </source>
</evidence>
<dbReference type="Pfam" id="PF13715">
    <property type="entry name" value="CarbopepD_reg_2"/>
    <property type="match status" value="1"/>
</dbReference>
<dbReference type="InterPro" id="IPR039426">
    <property type="entry name" value="TonB-dep_rcpt-like"/>
</dbReference>
<comment type="similarity">
    <text evidence="8 9">Belongs to the TonB-dependent receptor family.</text>
</comment>
<organism evidence="13 14">
    <name type="scientific">Flavilitoribacter nigricans (strain ATCC 23147 / DSM 23189 / NBRC 102662 / NCIMB 1420 / SS-2)</name>
    <name type="common">Lewinella nigricans</name>
    <dbReference type="NCBI Taxonomy" id="1122177"/>
    <lineage>
        <taxon>Bacteria</taxon>
        <taxon>Pseudomonadati</taxon>
        <taxon>Bacteroidota</taxon>
        <taxon>Saprospiria</taxon>
        <taxon>Saprospirales</taxon>
        <taxon>Lewinellaceae</taxon>
        <taxon>Flavilitoribacter</taxon>
    </lineage>
</organism>
<evidence type="ECO:0000259" key="12">
    <source>
        <dbReference type="Pfam" id="PF07715"/>
    </source>
</evidence>
<evidence type="ECO:0000259" key="11">
    <source>
        <dbReference type="Pfam" id="PF00593"/>
    </source>
</evidence>
<gene>
    <name evidence="13" type="ORF">CRP01_11885</name>
</gene>
<evidence type="ECO:0000256" key="3">
    <source>
        <dbReference type="ARBA" id="ARBA00022452"/>
    </source>
</evidence>
<feature type="compositionally biased region" description="Low complexity" evidence="10">
    <location>
        <begin position="424"/>
        <end position="434"/>
    </location>
</feature>
<evidence type="ECO:0000256" key="7">
    <source>
        <dbReference type="ARBA" id="ARBA00023237"/>
    </source>
</evidence>
<evidence type="ECO:0000256" key="1">
    <source>
        <dbReference type="ARBA" id="ARBA00004571"/>
    </source>
</evidence>
<dbReference type="InterPro" id="IPR000531">
    <property type="entry name" value="Beta-barrel_TonB"/>
</dbReference>
<proteinExistence type="inferred from homology"/>
<feature type="domain" description="TonB-dependent receptor-like beta-barrel" evidence="11">
    <location>
        <begin position="437"/>
        <end position="822"/>
    </location>
</feature>
<dbReference type="Pfam" id="PF00593">
    <property type="entry name" value="TonB_dep_Rec_b-barrel"/>
    <property type="match status" value="1"/>
</dbReference>
<keyword evidence="3 8" id="KW-1134">Transmembrane beta strand</keyword>
<evidence type="ECO:0000256" key="5">
    <source>
        <dbReference type="ARBA" id="ARBA00023077"/>
    </source>
</evidence>
<dbReference type="SUPFAM" id="SSF56935">
    <property type="entry name" value="Porins"/>
    <property type="match status" value="1"/>
</dbReference>
<dbReference type="AlphaFoldDB" id="A0A2D0NCR1"/>
<evidence type="ECO:0000313" key="14">
    <source>
        <dbReference type="Proteomes" id="UP000223913"/>
    </source>
</evidence>
<dbReference type="Pfam" id="PF07715">
    <property type="entry name" value="Plug"/>
    <property type="match status" value="1"/>
</dbReference>
<dbReference type="InterPro" id="IPR012910">
    <property type="entry name" value="Plug_dom"/>
</dbReference>
<accession>A0A2D0NCR1</accession>
<feature type="region of interest" description="Disordered" evidence="10">
    <location>
        <begin position="424"/>
        <end position="443"/>
    </location>
</feature>
<keyword evidence="6 8" id="KW-0472">Membrane</keyword>
<evidence type="ECO:0000256" key="4">
    <source>
        <dbReference type="ARBA" id="ARBA00022692"/>
    </source>
</evidence>
<dbReference type="GO" id="GO:0009279">
    <property type="term" value="C:cell outer membrane"/>
    <property type="evidence" value="ECO:0007669"/>
    <property type="project" value="UniProtKB-SubCell"/>
</dbReference>
<feature type="domain" description="TonB-dependent receptor plug" evidence="12">
    <location>
        <begin position="136"/>
        <end position="259"/>
    </location>
</feature>
<dbReference type="RefSeq" id="WP_099150250.1">
    <property type="nucleotide sequence ID" value="NZ_PDUD01000018.1"/>
</dbReference>
<dbReference type="Gene3D" id="2.40.170.20">
    <property type="entry name" value="TonB-dependent receptor, beta-barrel domain"/>
    <property type="match status" value="1"/>
</dbReference>
<protein>
    <submittedName>
        <fullName evidence="13">SusC/RagA family TonB-linked outer membrane protein</fullName>
    </submittedName>
</protein>
<dbReference type="InterPro" id="IPR008969">
    <property type="entry name" value="CarboxyPept-like_regulatory"/>
</dbReference>
<dbReference type="NCBIfam" id="TIGR04057">
    <property type="entry name" value="SusC_RagA_signa"/>
    <property type="match status" value="1"/>
</dbReference>
<dbReference type="InterPro" id="IPR036942">
    <property type="entry name" value="Beta-barrel_TonB_sf"/>
</dbReference>
<dbReference type="InterPro" id="IPR023996">
    <property type="entry name" value="TonB-dep_OMP_SusC/RagA"/>
</dbReference>
<evidence type="ECO:0000256" key="10">
    <source>
        <dbReference type="SAM" id="MobiDB-lite"/>
    </source>
</evidence>
<dbReference type="SUPFAM" id="SSF49464">
    <property type="entry name" value="Carboxypeptidase regulatory domain-like"/>
    <property type="match status" value="1"/>
</dbReference>
<keyword evidence="2 8" id="KW-0813">Transport</keyword>
<keyword evidence="5 9" id="KW-0798">TonB box</keyword>
<dbReference type="InterPro" id="IPR023997">
    <property type="entry name" value="TonB-dep_OMP_SusC/RagA_CS"/>
</dbReference>
<keyword evidence="4 8" id="KW-0812">Transmembrane</keyword>
<evidence type="ECO:0000256" key="2">
    <source>
        <dbReference type="ARBA" id="ARBA00022448"/>
    </source>
</evidence>
<evidence type="ECO:0000256" key="8">
    <source>
        <dbReference type="PROSITE-ProRule" id="PRU01360"/>
    </source>
</evidence>
<dbReference type="Proteomes" id="UP000223913">
    <property type="component" value="Unassembled WGS sequence"/>
</dbReference>
<evidence type="ECO:0000313" key="13">
    <source>
        <dbReference type="EMBL" id="PHN06267.1"/>
    </source>
</evidence>
<dbReference type="InterPro" id="IPR037066">
    <property type="entry name" value="Plug_dom_sf"/>
</dbReference>
<dbReference type="Gene3D" id="2.170.130.10">
    <property type="entry name" value="TonB-dependent receptor, plug domain"/>
    <property type="match status" value="1"/>
</dbReference>
<keyword evidence="7 8" id="KW-0998">Cell outer membrane</keyword>
<dbReference type="EMBL" id="PDUD01000018">
    <property type="protein sequence ID" value="PHN06267.1"/>
    <property type="molecule type" value="Genomic_DNA"/>
</dbReference>
<dbReference type="OrthoDB" id="9768177at2"/>
<dbReference type="NCBIfam" id="TIGR04056">
    <property type="entry name" value="OMP_RagA_SusC"/>
    <property type="match status" value="1"/>
</dbReference>
<reference evidence="13 14" key="1">
    <citation type="submission" date="2017-10" db="EMBL/GenBank/DDBJ databases">
        <title>The draft genome sequence of Lewinella nigricans NBRC 102662.</title>
        <authorList>
            <person name="Wang K."/>
        </authorList>
    </citation>
    <scope>NUCLEOTIDE SEQUENCE [LARGE SCALE GENOMIC DNA]</scope>
    <source>
        <strain evidence="13 14">NBRC 102662</strain>
    </source>
</reference>
<evidence type="ECO:0000256" key="6">
    <source>
        <dbReference type="ARBA" id="ARBA00023136"/>
    </source>
</evidence>
<keyword evidence="14" id="KW-1185">Reference proteome</keyword>
<dbReference type="PROSITE" id="PS52016">
    <property type="entry name" value="TONB_DEPENDENT_REC_3"/>
    <property type="match status" value="1"/>
</dbReference>
<dbReference type="Gene3D" id="2.60.40.1120">
    <property type="entry name" value="Carboxypeptidase-like, regulatory domain"/>
    <property type="match status" value="1"/>
</dbReference>
<comment type="caution">
    <text evidence="13">The sequence shown here is derived from an EMBL/GenBank/DDBJ whole genome shotgun (WGS) entry which is preliminary data.</text>
</comment>
<comment type="subcellular location">
    <subcellularLocation>
        <location evidence="1 8">Cell outer membrane</location>
        <topology evidence="1 8">Multi-pass membrane protein</topology>
    </subcellularLocation>
</comment>
<sequence length="1136" mass="124476">MRKYIHFTIVPGPLLSSVALVILLLAVCLPFPTSARTSFAPAFTVSGQVTDESGTGLMGVTILVKGSGVGTTTDVDGAYQIEVATREDVLIFSYIGYESQEIVVGNQTRIDVNLSENAETLDEVVVTALGLSRQERSLGYSVGRVDGEELTRVTQENVLNGLAGKVSGVTINSTGGTGSSVSMVIRGATSLSSDNQPLFVVDGVPLVNTLNNITQFGNRNNVDYGNAISDLNPDDIADISILKGPSAAALYGSRAGNGVVLITTKSGKKGQGVRVSVSSNTVFDQPYQFFGRQTRFAPGYFSFTPDDLPPGTVFSVNPAEAAGAGIELDQGYFAVQWNSPRDANGFQVPTELVSYPDNVKNFVQTGITTTNTVSLSNNTDIMNYRIAYTNMSNRGIIPNSNLSRNNLSIGGSVKATDKLTVSSNVNINSSGSDNRPSSNRGTNPLQWAYAVPANTNILDLKDYWEPGQEGVQQRTPANGVYNNPYFLANEVNNSFNRDRIFGNLKAHLQLTPTFSLQGRYSLDRYSEKRETKIAPSYTRETNNGAYGVVDLANSEQNIDVLAAYDQRFESFSLNISAGGNILHATSSFISNSSKPSVGLIVPNVYTVGNIKAGALDYSSARTEKVIYSAYGMASFGFKDMIYLDLTARNDWSSTLPKENQSYFYPSASLSLIASEMMDLGRNISLLKFRGGWARVGNDANPYQLYPTYNDIGQWGESTRLSKSGTILTPNLKPEEATSWELGMDLALFQNRLRFEGTYYHVDNRNQIIRNIPIAGSSGYDRININAGLISSEGWEFGLGITPVRTAAVNWDLNANFTRNRTTLEALSDGIEFIRFWSDAKGGAWTYVGDQIGDIYDAAILRVEDPNSPYYGYPIVGGADFEWQEVNAENTRNKVGNYNPDFILGLQNSLSFKNFTLSFTLDWRKGGQFISQTYRYMAEDASSQHWMDNLINPGGRTGRELRDWLVANQEEFIINGFNVVGGPSVNFGGFPEDFSGTVVYDGTFVPGVVQLPDGSYAENLGENNLIPYLPYVVSYPWEFASPSMFDADFIKLREASLSYQLPAGALKALGNIREMSLSLYTRNIILWTKAKIGIDPERAFQAEASRGNRGTQFMQGIERYNVEPWVLPIGFKLNFTF</sequence>
<name>A0A2D0NCR1_FLAN2</name>